<evidence type="ECO:0000313" key="5">
    <source>
        <dbReference type="EMBL" id="KAL1583315.1"/>
    </source>
</evidence>
<dbReference type="GO" id="GO:0043386">
    <property type="term" value="P:mycotoxin biosynthetic process"/>
    <property type="evidence" value="ECO:0007669"/>
    <property type="project" value="InterPro"/>
</dbReference>
<accession>A0AB34KJ17</accession>
<dbReference type="Proteomes" id="UP000803884">
    <property type="component" value="Unassembled WGS sequence"/>
</dbReference>
<gene>
    <name evidence="5" type="ORF">WHR41_08062</name>
</gene>
<proteinExistence type="inferred from homology"/>
<dbReference type="GeneID" id="96009504"/>
<name>A0AB34KJ17_9PEZI</name>
<evidence type="ECO:0000256" key="2">
    <source>
        <dbReference type="ARBA" id="ARBA00023002"/>
    </source>
</evidence>
<keyword evidence="2" id="KW-0560">Oxidoreductase</keyword>
<dbReference type="InterPro" id="IPR021765">
    <property type="entry name" value="UstYa-like"/>
</dbReference>
<sequence length="201" mass="22780">MILCIFVLSTNIALSEEDDKLESLRKSPIPKLPRKLYTFTGDERYLNEEMFNSEAETLHTLHNWIPLSSDARGYVHFNNYESYDLSDPYTVSINRTHDGPGYMLSAFHQLHCLSYLVQHYQKGYGGTNLTQEVAHHSAHCFDYIRQAIMCAGDTSLEGKTEAGPGWGSVHECVDYDALLGWANENSAEKWRNALMPGEAIL</sequence>
<feature type="chain" id="PRO_5044186587" description="Oxidase ustYa" evidence="4">
    <location>
        <begin position="16"/>
        <end position="201"/>
    </location>
</feature>
<evidence type="ECO:0000256" key="4">
    <source>
        <dbReference type="SAM" id="SignalP"/>
    </source>
</evidence>
<evidence type="ECO:0000256" key="1">
    <source>
        <dbReference type="ARBA" id="ARBA00004685"/>
    </source>
</evidence>
<organism evidence="5 6">
    <name type="scientific">Cladosporium halotolerans</name>
    <dbReference type="NCBI Taxonomy" id="1052096"/>
    <lineage>
        <taxon>Eukaryota</taxon>
        <taxon>Fungi</taxon>
        <taxon>Dikarya</taxon>
        <taxon>Ascomycota</taxon>
        <taxon>Pezizomycotina</taxon>
        <taxon>Dothideomycetes</taxon>
        <taxon>Dothideomycetidae</taxon>
        <taxon>Cladosporiales</taxon>
        <taxon>Cladosporiaceae</taxon>
        <taxon>Cladosporium</taxon>
    </lineage>
</organism>
<comment type="similarity">
    <text evidence="3">Belongs to the ustYa family.</text>
</comment>
<evidence type="ECO:0008006" key="7">
    <source>
        <dbReference type="Google" id="ProtNLM"/>
    </source>
</evidence>
<comment type="caution">
    <text evidence="5">The sequence shown here is derived from an EMBL/GenBank/DDBJ whole genome shotgun (WGS) entry which is preliminary data.</text>
</comment>
<dbReference type="AlphaFoldDB" id="A0AB34KJ17"/>
<dbReference type="EMBL" id="JAAQHG020000036">
    <property type="protein sequence ID" value="KAL1583315.1"/>
    <property type="molecule type" value="Genomic_DNA"/>
</dbReference>
<evidence type="ECO:0000313" key="6">
    <source>
        <dbReference type="Proteomes" id="UP000803884"/>
    </source>
</evidence>
<keyword evidence="6" id="KW-1185">Reference proteome</keyword>
<feature type="signal peptide" evidence="4">
    <location>
        <begin position="1"/>
        <end position="15"/>
    </location>
</feature>
<keyword evidence="4" id="KW-0732">Signal</keyword>
<dbReference type="PANTHER" id="PTHR33365:SF11">
    <property type="entry name" value="TAT PATHWAY SIGNAL SEQUENCE"/>
    <property type="match status" value="1"/>
</dbReference>
<dbReference type="Pfam" id="PF11807">
    <property type="entry name" value="UstYa"/>
    <property type="match status" value="1"/>
</dbReference>
<protein>
    <recommendedName>
        <fullName evidence="7">Oxidase ustYa</fullName>
    </recommendedName>
</protein>
<comment type="pathway">
    <text evidence="1">Mycotoxin biosynthesis.</text>
</comment>
<dbReference type="GO" id="GO:0016491">
    <property type="term" value="F:oxidoreductase activity"/>
    <property type="evidence" value="ECO:0007669"/>
    <property type="project" value="UniProtKB-KW"/>
</dbReference>
<reference evidence="5 6" key="1">
    <citation type="journal article" date="2020" name="Microbiol. Resour. Announc.">
        <title>Draft Genome Sequence of a Cladosporium Species Isolated from the Mesophotic Ascidian Didemnum maculosum.</title>
        <authorList>
            <person name="Gioti A."/>
            <person name="Siaperas R."/>
            <person name="Nikolaivits E."/>
            <person name="Le Goff G."/>
            <person name="Ouazzani J."/>
            <person name="Kotoulas G."/>
            <person name="Topakas E."/>
        </authorList>
    </citation>
    <scope>NUCLEOTIDE SEQUENCE [LARGE SCALE GENOMIC DNA]</scope>
    <source>
        <strain evidence="5 6">TM138-S3</strain>
    </source>
</reference>
<dbReference type="PANTHER" id="PTHR33365">
    <property type="entry name" value="YALI0B05434P"/>
    <property type="match status" value="1"/>
</dbReference>
<dbReference type="RefSeq" id="XP_069226422.1">
    <property type="nucleotide sequence ID" value="XM_069376666.1"/>
</dbReference>
<evidence type="ECO:0000256" key="3">
    <source>
        <dbReference type="ARBA" id="ARBA00035112"/>
    </source>
</evidence>